<dbReference type="GO" id="GO:0004843">
    <property type="term" value="F:cysteine-type deubiquitinase activity"/>
    <property type="evidence" value="ECO:0007669"/>
    <property type="project" value="UniProtKB-EC"/>
</dbReference>
<organism evidence="5">
    <name type="scientific">seawater metagenome</name>
    <dbReference type="NCBI Taxonomy" id="1561972"/>
    <lineage>
        <taxon>unclassified sequences</taxon>
        <taxon>metagenomes</taxon>
        <taxon>ecological metagenomes</taxon>
    </lineage>
</organism>
<dbReference type="PROSITE" id="PS50802">
    <property type="entry name" value="OTU"/>
    <property type="match status" value="1"/>
</dbReference>
<dbReference type="EMBL" id="CABVLZ010000007">
    <property type="protein sequence ID" value="VVU95628.1"/>
    <property type="molecule type" value="Genomic_DNA"/>
</dbReference>
<dbReference type="GO" id="GO:0036503">
    <property type="term" value="P:ERAD pathway"/>
    <property type="evidence" value="ECO:0007669"/>
    <property type="project" value="TreeGrafter"/>
</dbReference>
<gene>
    <name evidence="5" type="ORF">CPAV1605_1380</name>
</gene>
<evidence type="ECO:0000256" key="1">
    <source>
        <dbReference type="ARBA" id="ARBA00000707"/>
    </source>
</evidence>
<accession>A0A5E8CJX2</accession>
<dbReference type="AlphaFoldDB" id="A0A5E8CJX2"/>
<evidence type="ECO:0000256" key="2">
    <source>
        <dbReference type="ARBA" id="ARBA00012759"/>
    </source>
</evidence>
<dbReference type="InterPro" id="IPR038765">
    <property type="entry name" value="Papain-like_cys_pep_sf"/>
</dbReference>
<dbReference type="Pfam" id="PF02338">
    <property type="entry name" value="OTU"/>
    <property type="match status" value="1"/>
</dbReference>
<comment type="catalytic activity">
    <reaction evidence="1">
        <text>Thiol-dependent hydrolysis of ester, thioester, amide, peptide and isopeptide bonds formed by the C-terminal Gly of ubiquitin (a 76-residue protein attached to proteins as an intracellular targeting signal).</text>
        <dbReference type="EC" id="3.4.19.12"/>
    </reaction>
</comment>
<dbReference type="CDD" id="cd22745">
    <property type="entry name" value="OTU_OTU1"/>
    <property type="match status" value="1"/>
</dbReference>
<dbReference type="GO" id="GO:0005829">
    <property type="term" value="C:cytosol"/>
    <property type="evidence" value="ECO:0007669"/>
    <property type="project" value="TreeGrafter"/>
</dbReference>
<name>A0A5E8CJX2_9ZZZZ</name>
<proteinExistence type="predicted"/>
<dbReference type="GO" id="GO:0016579">
    <property type="term" value="P:protein deubiquitination"/>
    <property type="evidence" value="ECO:0007669"/>
    <property type="project" value="TreeGrafter"/>
</dbReference>
<evidence type="ECO:0000256" key="3">
    <source>
        <dbReference type="ARBA" id="ARBA00022801"/>
    </source>
</evidence>
<dbReference type="PANTHER" id="PTHR13312:SF0">
    <property type="entry name" value="UBIQUITIN THIOESTERASE OTU1"/>
    <property type="match status" value="1"/>
</dbReference>
<reference evidence="5" key="1">
    <citation type="submission" date="2019-09" db="EMBL/GenBank/DDBJ databases">
        <authorList>
            <person name="Needham M D."/>
        </authorList>
    </citation>
    <scope>NUCLEOTIDE SEQUENCE</scope>
</reference>
<evidence type="ECO:0000259" key="4">
    <source>
        <dbReference type="PROSITE" id="PS50802"/>
    </source>
</evidence>
<protein>
    <recommendedName>
        <fullName evidence="2">ubiquitinyl hydrolase 1</fullName>
        <ecNumber evidence="2">3.4.19.12</ecNumber>
    </recommendedName>
</protein>
<keyword evidence="3" id="KW-0378">Hydrolase</keyword>
<dbReference type="Gene3D" id="3.90.70.80">
    <property type="match status" value="1"/>
</dbReference>
<dbReference type="SUPFAM" id="SSF54001">
    <property type="entry name" value="Cysteine proteinases"/>
    <property type="match status" value="1"/>
</dbReference>
<dbReference type="GO" id="GO:0030968">
    <property type="term" value="P:endoplasmic reticulum unfolded protein response"/>
    <property type="evidence" value="ECO:0007669"/>
    <property type="project" value="TreeGrafter"/>
</dbReference>
<evidence type="ECO:0000313" key="5">
    <source>
        <dbReference type="EMBL" id="VVU95628.1"/>
    </source>
</evidence>
<sequence length="221" mass="25573">MDEQQLYPIRRFVDSDNSCLFNSVAYVTDRSSFDGMSALRMRQLIIDEIRKDPNKYNEAYLGRSNDEYIEYILKPDTWGGAIELQILSEYFKLEIASIDIKSLRVDCYGETSNYDKRVYVIYNGIHYDPLAMTFGETVSDELDITITDHDDIDTYTKMMKLAEDYRTRGDYVDFSDVKTDGSTSMYKAILKCSVCEGVFLNQDEAAEHGANTNHWNFEEMA</sequence>
<dbReference type="InterPro" id="IPR003323">
    <property type="entry name" value="OTU_dom"/>
</dbReference>
<dbReference type="EC" id="3.4.19.12" evidence="2"/>
<dbReference type="PANTHER" id="PTHR13312">
    <property type="entry name" value="HIV-INDUCED PROTEIN-7-LIKE PROTEASE"/>
    <property type="match status" value="1"/>
</dbReference>
<dbReference type="GO" id="GO:0005634">
    <property type="term" value="C:nucleus"/>
    <property type="evidence" value="ECO:0007669"/>
    <property type="project" value="TreeGrafter"/>
</dbReference>
<feature type="domain" description="OTU" evidence="4">
    <location>
        <begin position="8"/>
        <end position="133"/>
    </location>
</feature>